<dbReference type="EMBL" id="JOJR01000006">
    <property type="protein sequence ID" value="RCN52542.1"/>
    <property type="molecule type" value="Genomic_DNA"/>
</dbReference>
<dbReference type="Proteomes" id="UP000252519">
    <property type="component" value="Unassembled WGS sequence"/>
</dbReference>
<feature type="region of interest" description="Disordered" evidence="1">
    <location>
        <begin position="79"/>
        <end position="224"/>
    </location>
</feature>
<dbReference type="STRING" id="29170.A0A368H7H8"/>
<sequence length="235" mass="25408">MFVLFVIQERTHGGKKDVPTPRDPIATSPNLAAEHNLQFHQHGDISYCELPSEADRLKHTQKEHSISLMKFVRKASAAVTNKEEPVRVGGQRTPSRRKSVGQGTSAGVYCGEEPHVEPTKEPIRKRLSLFKNRSKDSQHDRPSTSADRGSTCESPRIQSREPCASAPSRPAAVASPPSPALSAVSPTGTSSKAPASPRTSNGDTPRTPAIFSSKVCSEGEEVMSNERGWQAAAYV</sequence>
<protein>
    <submittedName>
        <fullName evidence="2">Uncharacterized protein</fullName>
    </submittedName>
</protein>
<feature type="compositionally biased region" description="Basic and acidic residues" evidence="1">
    <location>
        <begin position="112"/>
        <end position="124"/>
    </location>
</feature>
<organism evidence="2 3">
    <name type="scientific">Ancylostoma caninum</name>
    <name type="common">Dog hookworm</name>
    <dbReference type="NCBI Taxonomy" id="29170"/>
    <lineage>
        <taxon>Eukaryota</taxon>
        <taxon>Metazoa</taxon>
        <taxon>Ecdysozoa</taxon>
        <taxon>Nematoda</taxon>
        <taxon>Chromadorea</taxon>
        <taxon>Rhabditida</taxon>
        <taxon>Rhabditina</taxon>
        <taxon>Rhabditomorpha</taxon>
        <taxon>Strongyloidea</taxon>
        <taxon>Ancylostomatidae</taxon>
        <taxon>Ancylostomatinae</taxon>
        <taxon>Ancylostoma</taxon>
    </lineage>
</organism>
<comment type="caution">
    <text evidence="2">The sequence shown here is derived from an EMBL/GenBank/DDBJ whole genome shotgun (WGS) entry which is preliminary data.</text>
</comment>
<dbReference type="AlphaFoldDB" id="A0A368H7H8"/>
<evidence type="ECO:0000313" key="2">
    <source>
        <dbReference type="EMBL" id="RCN52542.1"/>
    </source>
</evidence>
<proteinExistence type="predicted"/>
<name>A0A368H7H8_ANCCA</name>
<gene>
    <name evidence="2" type="ORF">ANCCAN_01240</name>
</gene>
<feature type="compositionally biased region" description="Polar residues" evidence="1">
    <location>
        <begin position="187"/>
        <end position="204"/>
    </location>
</feature>
<feature type="compositionally biased region" description="Polar residues" evidence="1">
    <location>
        <begin position="143"/>
        <end position="157"/>
    </location>
</feature>
<reference evidence="2 3" key="1">
    <citation type="submission" date="2014-10" db="EMBL/GenBank/DDBJ databases">
        <title>Draft genome of the hookworm Ancylostoma caninum.</title>
        <authorList>
            <person name="Mitreva M."/>
        </authorList>
    </citation>
    <scope>NUCLEOTIDE SEQUENCE [LARGE SCALE GENOMIC DNA]</scope>
    <source>
        <strain evidence="2 3">Baltimore</strain>
    </source>
</reference>
<accession>A0A368H7H8</accession>
<evidence type="ECO:0000256" key="1">
    <source>
        <dbReference type="SAM" id="MobiDB-lite"/>
    </source>
</evidence>
<keyword evidence="3" id="KW-1185">Reference proteome</keyword>
<evidence type="ECO:0000313" key="3">
    <source>
        <dbReference type="Proteomes" id="UP000252519"/>
    </source>
</evidence>
<feature type="compositionally biased region" description="Basic and acidic residues" evidence="1">
    <location>
        <begin position="133"/>
        <end position="142"/>
    </location>
</feature>
<dbReference type="OrthoDB" id="196547at2759"/>
<feature type="compositionally biased region" description="Low complexity" evidence="1">
    <location>
        <begin position="160"/>
        <end position="186"/>
    </location>
</feature>